<evidence type="ECO:0000313" key="3">
    <source>
        <dbReference type="Proteomes" id="UP000463951"/>
    </source>
</evidence>
<dbReference type="Proteomes" id="UP000463951">
    <property type="component" value="Chromosome"/>
</dbReference>
<feature type="region of interest" description="Disordered" evidence="1">
    <location>
        <begin position="42"/>
        <end position="96"/>
    </location>
</feature>
<proteinExistence type="predicted"/>
<accession>A0A499UMQ6</accession>
<name>A0A499UMQ6_9ACTN</name>
<dbReference type="AlphaFoldDB" id="A0A499UMQ6"/>
<evidence type="ECO:0000256" key="1">
    <source>
        <dbReference type="SAM" id="MobiDB-lite"/>
    </source>
</evidence>
<feature type="compositionally biased region" description="Basic residues" evidence="1">
    <location>
        <begin position="144"/>
        <end position="162"/>
    </location>
</feature>
<reference evidence="2 3" key="1">
    <citation type="journal article" date="2020" name="Int. J. Syst. Evol. Microbiol.">
        <title>Reclassification of Streptomyces castelarensis and Streptomyces sporoclivatus as later heterotypic synonyms of Streptomyces antimycoticus.</title>
        <authorList>
            <person name="Komaki H."/>
            <person name="Tamura T."/>
        </authorList>
    </citation>
    <scope>NUCLEOTIDE SEQUENCE [LARGE SCALE GENOMIC DNA]</scope>
    <source>
        <strain evidence="2 3">NBRC 100767</strain>
    </source>
</reference>
<evidence type="ECO:0000313" key="2">
    <source>
        <dbReference type="EMBL" id="BBJ37976.1"/>
    </source>
</evidence>
<dbReference type="EMBL" id="AP019620">
    <property type="protein sequence ID" value="BBJ37976.1"/>
    <property type="molecule type" value="Genomic_DNA"/>
</dbReference>
<feature type="region of interest" description="Disordered" evidence="1">
    <location>
        <begin position="142"/>
        <end position="162"/>
    </location>
</feature>
<feature type="compositionally biased region" description="Basic and acidic residues" evidence="1">
    <location>
        <begin position="61"/>
        <end position="85"/>
    </location>
</feature>
<gene>
    <name evidence="2" type="ORF">SSPO_006940</name>
</gene>
<protein>
    <submittedName>
        <fullName evidence="2">Uncharacterized protein</fullName>
    </submittedName>
</protein>
<organism evidence="2 3">
    <name type="scientific">Streptomyces antimycoticus</name>
    <dbReference type="NCBI Taxonomy" id="68175"/>
    <lineage>
        <taxon>Bacteria</taxon>
        <taxon>Bacillati</taxon>
        <taxon>Actinomycetota</taxon>
        <taxon>Actinomycetes</taxon>
        <taxon>Kitasatosporales</taxon>
        <taxon>Streptomycetaceae</taxon>
        <taxon>Streptomyces</taxon>
        <taxon>Streptomyces violaceusniger group</taxon>
    </lineage>
</organism>
<sequence length="162" mass="17550">MPGFSSAWTKHIAGEAWIPGGEGRPVAVAVVEVHEYRPQVHIRRGQLSSRDEGPRGQPGIEGRRRGGEVRHESVDGVDAGGEHRRTQTGPTRFAGVTEAHGEIAEDVGRVVADHTPVPPVAQRGHGQRSVVAVPGGLVGPAQGRCRRVSPPRKRRVGWRWNR</sequence>